<dbReference type="InterPro" id="IPR002577">
    <property type="entry name" value="HTH_HxlR"/>
</dbReference>
<keyword evidence="2" id="KW-0238">DNA-binding</keyword>
<dbReference type="Gene3D" id="1.10.10.10">
    <property type="entry name" value="Winged helix-like DNA-binding domain superfamily/Winged helix DNA-binding domain"/>
    <property type="match status" value="1"/>
</dbReference>
<dbReference type="InterPro" id="IPR036388">
    <property type="entry name" value="WH-like_DNA-bd_sf"/>
</dbReference>
<dbReference type="RefSeq" id="WP_252167610.1">
    <property type="nucleotide sequence ID" value="NZ_CP084930.1"/>
</dbReference>
<keyword evidence="3" id="KW-0804">Transcription</keyword>
<evidence type="ECO:0000313" key="6">
    <source>
        <dbReference type="Proteomes" id="UP001056937"/>
    </source>
</evidence>
<dbReference type="Proteomes" id="UP001056937">
    <property type="component" value="Chromosome 1"/>
</dbReference>
<evidence type="ECO:0000256" key="3">
    <source>
        <dbReference type="ARBA" id="ARBA00023163"/>
    </source>
</evidence>
<dbReference type="SUPFAM" id="SSF46785">
    <property type="entry name" value="Winged helix' DNA-binding domain"/>
    <property type="match status" value="1"/>
</dbReference>
<dbReference type="InterPro" id="IPR036390">
    <property type="entry name" value="WH_DNA-bd_sf"/>
</dbReference>
<proteinExistence type="predicted"/>
<dbReference type="PANTHER" id="PTHR33204:SF18">
    <property type="entry name" value="TRANSCRIPTIONAL REGULATORY PROTEIN"/>
    <property type="match status" value="1"/>
</dbReference>
<accession>A0ABY4XAF3</accession>
<reference evidence="5" key="1">
    <citation type="journal article" date="2022" name="Toxins">
        <title>Genomic Analysis of Sphingopyxis sp. USTB-05 for Biodegrading Cyanobacterial Hepatotoxins.</title>
        <authorList>
            <person name="Liu C."/>
            <person name="Xu Q."/>
            <person name="Zhao Z."/>
            <person name="Zhang H."/>
            <person name="Liu X."/>
            <person name="Yin C."/>
            <person name="Liu Y."/>
            <person name="Yan H."/>
        </authorList>
    </citation>
    <scope>NUCLEOTIDE SEQUENCE</scope>
    <source>
        <strain evidence="5">NBD5</strain>
    </source>
</reference>
<evidence type="ECO:0000256" key="2">
    <source>
        <dbReference type="ARBA" id="ARBA00023125"/>
    </source>
</evidence>
<keyword evidence="1" id="KW-0805">Transcription regulation</keyword>
<dbReference type="PROSITE" id="PS51118">
    <property type="entry name" value="HTH_HXLR"/>
    <property type="match status" value="1"/>
</dbReference>
<gene>
    <name evidence="5" type="ORF">LHA26_04870</name>
</gene>
<keyword evidence="6" id="KW-1185">Reference proteome</keyword>
<dbReference type="InterPro" id="IPR011991">
    <property type="entry name" value="ArsR-like_HTH"/>
</dbReference>
<evidence type="ECO:0000259" key="4">
    <source>
        <dbReference type="PROSITE" id="PS51118"/>
    </source>
</evidence>
<dbReference type="CDD" id="cd00090">
    <property type="entry name" value="HTH_ARSR"/>
    <property type="match status" value="1"/>
</dbReference>
<dbReference type="Pfam" id="PF01638">
    <property type="entry name" value="HxlR"/>
    <property type="match status" value="1"/>
</dbReference>
<dbReference type="EMBL" id="CP084930">
    <property type="protein sequence ID" value="USI73804.1"/>
    <property type="molecule type" value="Genomic_DNA"/>
</dbReference>
<evidence type="ECO:0000256" key="1">
    <source>
        <dbReference type="ARBA" id="ARBA00023015"/>
    </source>
</evidence>
<dbReference type="PANTHER" id="PTHR33204">
    <property type="entry name" value="TRANSCRIPTIONAL REGULATOR, MARR FAMILY"/>
    <property type="match status" value="1"/>
</dbReference>
<name>A0ABY4XAF3_9SPHN</name>
<evidence type="ECO:0000313" key="5">
    <source>
        <dbReference type="EMBL" id="USI73804.1"/>
    </source>
</evidence>
<feature type="domain" description="HTH hxlR-type" evidence="4">
    <location>
        <begin position="9"/>
        <end position="106"/>
    </location>
</feature>
<sequence>MDAPAEPACPIACAAAWMGDAWRLLILREVARGEFRFDGLRRALGIAPNILTRRLAGLVEDGLLARHRYSERPPRDEFRLTEKGQALIPILIALGAWARRFGDDTPMIVLAGADGVAFDPVVIDRATGRPLLAD</sequence>
<organism evidence="5 6">
    <name type="scientific">Sphingomonas morindae</name>
    <dbReference type="NCBI Taxonomy" id="1541170"/>
    <lineage>
        <taxon>Bacteria</taxon>
        <taxon>Pseudomonadati</taxon>
        <taxon>Pseudomonadota</taxon>
        <taxon>Alphaproteobacteria</taxon>
        <taxon>Sphingomonadales</taxon>
        <taxon>Sphingomonadaceae</taxon>
        <taxon>Sphingomonas</taxon>
    </lineage>
</organism>
<protein>
    <submittedName>
        <fullName evidence="5">Helix-turn-helix transcriptional regulator</fullName>
    </submittedName>
</protein>